<sequence>MEAIMLQKVSANDGLLYSSYQKSPLERFGEAKVKRELNRTKSRDGSAVSSLEERDTIRLALLWQRCHWEKADGSA</sequence>
<protein>
    <submittedName>
        <fullName evidence="1">Uncharacterized protein</fullName>
    </submittedName>
</protein>
<dbReference type="Proteomes" id="UP000030764">
    <property type="component" value="Unassembled WGS sequence"/>
</dbReference>
<evidence type="ECO:0000313" key="3">
    <source>
        <dbReference type="Proteomes" id="UP000030764"/>
    </source>
</evidence>
<proteinExistence type="predicted"/>
<keyword evidence="3" id="KW-1185">Reference proteome</keyword>
<evidence type="ECO:0000313" key="2">
    <source>
        <dbReference type="EMBL" id="KFD47248.1"/>
    </source>
</evidence>
<accession>A0A085LQ62</accession>
<name>A0A085LQ62_9BILA</name>
<dbReference type="EMBL" id="KL363334">
    <property type="protein sequence ID" value="KFD47248.1"/>
    <property type="molecule type" value="Genomic_DNA"/>
</dbReference>
<evidence type="ECO:0000313" key="1">
    <source>
        <dbReference type="EMBL" id="KFD47108.1"/>
    </source>
</evidence>
<dbReference type="EMBL" id="KL363340">
    <property type="protein sequence ID" value="KFD47108.1"/>
    <property type="molecule type" value="Genomic_DNA"/>
</dbReference>
<organism evidence="1 3">
    <name type="scientific">Trichuris suis</name>
    <name type="common">pig whipworm</name>
    <dbReference type="NCBI Taxonomy" id="68888"/>
    <lineage>
        <taxon>Eukaryota</taxon>
        <taxon>Metazoa</taxon>
        <taxon>Ecdysozoa</taxon>
        <taxon>Nematoda</taxon>
        <taxon>Enoplea</taxon>
        <taxon>Dorylaimia</taxon>
        <taxon>Trichinellida</taxon>
        <taxon>Trichuridae</taxon>
        <taxon>Trichuris</taxon>
    </lineage>
</organism>
<reference evidence="1 3" key="1">
    <citation type="journal article" date="2014" name="Nat. Genet.">
        <title>Genome and transcriptome of the porcine whipworm Trichuris suis.</title>
        <authorList>
            <person name="Jex A.R."/>
            <person name="Nejsum P."/>
            <person name="Schwarz E.M."/>
            <person name="Hu L."/>
            <person name="Young N.D."/>
            <person name="Hall R.S."/>
            <person name="Korhonen P.K."/>
            <person name="Liao S."/>
            <person name="Thamsborg S."/>
            <person name="Xia J."/>
            <person name="Xu P."/>
            <person name="Wang S."/>
            <person name="Scheerlinck J.P."/>
            <person name="Hofmann A."/>
            <person name="Sternberg P.W."/>
            <person name="Wang J."/>
            <person name="Gasser R.B."/>
        </authorList>
    </citation>
    <scope>NUCLEOTIDE SEQUENCE [LARGE SCALE GENOMIC DNA]</scope>
    <source>
        <strain evidence="1">DCEP-RM93M</strain>
    </source>
</reference>
<dbReference type="AlphaFoldDB" id="A0A085LQ62"/>
<gene>
    <name evidence="2" type="ORF">M513_11848</name>
    <name evidence="1" type="ORF">M513_12018</name>
</gene>